<reference evidence="4 5" key="1">
    <citation type="submission" date="2018-08" db="EMBL/GenBank/DDBJ databases">
        <title>Verrucosispora craniellae sp. nov., isolated from a marine sponge in the South China Sea.</title>
        <authorList>
            <person name="Li L."/>
            <person name="Lin H.W."/>
        </authorList>
    </citation>
    <scope>NUCLEOTIDE SEQUENCE [LARGE SCALE GENOMIC DNA]</scope>
    <source>
        <strain evidence="4 5">LHW63014</strain>
    </source>
</reference>
<evidence type="ECO:0000256" key="3">
    <source>
        <dbReference type="SAM" id="SignalP"/>
    </source>
</evidence>
<keyword evidence="2" id="KW-1133">Transmembrane helix</keyword>
<keyword evidence="2" id="KW-0472">Membrane</keyword>
<feature type="signal peptide" evidence="3">
    <location>
        <begin position="1"/>
        <end position="27"/>
    </location>
</feature>
<comment type="caution">
    <text evidence="4">The sequence shown here is derived from an EMBL/GenBank/DDBJ whole genome shotgun (WGS) entry which is preliminary data.</text>
</comment>
<evidence type="ECO:0000313" key="5">
    <source>
        <dbReference type="Proteomes" id="UP000262621"/>
    </source>
</evidence>
<name>A0A372FXI6_9ACTN</name>
<dbReference type="RefSeq" id="WP_117228886.1">
    <property type="nucleotide sequence ID" value="NZ_CP061725.1"/>
</dbReference>
<feature type="compositionally biased region" description="Low complexity" evidence="1">
    <location>
        <begin position="183"/>
        <end position="211"/>
    </location>
</feature>
<feature type="chain" id="PRO_5016737549" description="LPXTG cell wall anchor domain-containing protein" evidence="3">
    <location>
        <begin position="28"/>
        <end position="282"/>
    </location>
</feature>
<feature type="transmembrane region" description="Helical" evidence="2">
    <location>
        <begin position="254"/>
        <end position="272"/>
    </location>
</feature>
<keyword evidence="5" id="KW-1185">Reference proteome</keyword>
<dbReference type="Gene3D" id="2.60.40.230">
    <property type="entry name" value="Neocarzinostatin-like"/>
    <property type="match status" value="1"/>
</dbReference>
<dbReference type="InterPro" id="IPR027273">
    <property type="entry name" value="Neocarzinostatin-like"/>
</dbReference>
<keyword evidence="3" id="KW-0732">Signal</keyword>
<dbReference type="SUPFAM" id="SSF49319">
    <property type="entry name" value="Actinoxanthin-like"/>
    <property type="match status" value="1"/>
</dbReference>
<evidence type="ECO:0008006" key="6">
    <source>
        <dbReference type="Google" id="ProtNLM"/>
    </source>
</evidence>
<organism evidence="4 5">
    <name type="scientific">Micromonospora craniellae</name>
    <dbReference type="NCBI Taxonomy" id="2294034"/>
    <lineage>
        <taxon>Bacteria</taxon>
        <taxon>Bacillati</taxon>
        <taxon>Actinomycetota</taxon>
        <taxon>Actinomycetes</taxon>
        <taxon>Micromonosporales</taxon>
        <taxon>Micromonosporaceae</taxon>
        <taxon>Micromonospora</taxon>
    </lineage>
</organism>
<accession>A0A372FXI6</accession>
<dbReference type="Proteomes" id="UP000262621">
    <property type="component" value="Unassembled WGS sequence"/>
</dbReference>
<gene>
    <name evidence="4" type="ORF">D0Q02_16605</name>
</gene>
<feature type="region of interest" description="Disordered" evidence="1">
    <location>
        <begin position="168"/>
        <end position="249"/>
    </location>
</feature>
<dbReference type="OrthoDB" id="4175021at2"/>
<sequence>MPARLAAALVSVVLLVIGALAAGPAYADTVGRGPDGQRLSVSRTTAIPLAGSTVTVSGSGYDTAKGIYVAYCVDNGTGAPPSPCGGGIDTSGASGASHWISSNPPAYGEGLAVPYGSGGSFSVRLRLTTTIGDVDCTVRRCVVASRNDHTRSSDRSQDVKVPVTFAAPAASPSTRADPPASPAPGGTPRTSAAPAPAASGAPAGVPPSADAVEGSAPAEAGGTTGAGGTGADPVSADQPLLTTQVSDSGPAGRWFTTIVAGLAALLVLLVVLRIRRRRQGQR</sequence>
<evidence type="ECO:0000256" key="2">
    <source>
        <dbReference type="SAM" id="Phobius"/>
    </source>
</evidence>
<proteinExistence type="predicted"/>
<keyword evidence="2" id="KW-0812">Transmembrane</keyword>
<dbReference type="EMBL" id="QVFU01000016">
    <property type="protein sequence ID" value="RFS45502.1"/>
    <property type="molecule type" value="Genomic_DNA"/>
</dbReference>
<dbReference type="AlphaFoldDB" id="A0A372FXI6"/>
<protein>
    <recommendedName>
        <fullName evidence="6">LPXTG cell wall anchor domain-containing protein</fullName>
    </recommendedName>
</protein>
<evidence type="ECO:0000256" key="1">
    <source>
        <dbReference type="SAM" id="MobiDB-lite"/>
    </source>
</evidence>
<evidence type="ECO:0000313" key="4">
    <source>
        <dbReference type="EMBL" id="RFS45502.1"/>
    </source>
</evidence>